<dbReference type="Proteomes" id="UP001396898">
    <property type="component" value="Unassembled WGS sequence"/>
</dbReference>
<name>A0ABR1RLT6_9PEZI</name>
<dbReference type="EMBL" id="JAQQWI010000012">
    <property type="protein sequence ID" value="KAK8015822.1"/>
    <property type="molecule type" value="Genomic_DNA"/>
</dbReference>
<gene>
    <name evidence="1" type="ORF">PG991_008710</name>
</gene>
<evidence type="ECO:0000313" key="2">
    <source>
        <dbReference type="Proteomes" id="UP001396898"/>
    </source>
</evidence>
<comment type="caution">
    <text evidence="1">The sequence shown here is derived from an EMBL/GenBank/DDBJ whole genome shotgun (WGS) entry which is preliminary data.</text>
</comment>
<sequence length="62" mass="6481">MVAICVPDPADNISDRIAAGGFVGAVTNPDSSRGRTLMARGASVLIVVISTTELRRKRRLGA</sequence>
<keyword evidence="2" id="KW-1185">Reference proteome</keyword>
<reference evidence="1 2" key="1">
    <citation type="submission" date="2023-01" db="EMBL/GenBank/DDBJ databases">
        <title>Analysis of 21 Apiospora genomes using comparative genomics revels a genus with tremendous synthesis potential of carbohydrate active enzymes and secondary metabolites.</title>
        <authorList>
            <person name="Sorensen T."/>
        </authorList>
    </citation>
    <scope>NUCLEOTIDE SEQUENCE [LARGE SCALE GENOMIC DNA]</scope>
    <source>
        <strain evidence="1 2">CBS 20057</strain>
    </source>
</reference>
<accession>A0ABR1RLT6</accession>
<proteinExistence type="predicted"/>
<evidence type="ECO:0000313" key="1">
    <source>
        <dbReference type="EMBL" id="KAK8015822.1"/>
    </source>
</evidence>
<organism evidence="1 2">
    <name type="scientific">Apiospora marii</name>
    <dbReference type="NCBI Taxonomy" id="335849"/>
    <lineage>
        <taxon>Eukaryota</taxon>
        <taxon>Fungi</taxon>
        <taxon>Dikarya</taxon>
        <taxon>Ascomycota</taxon>
        <taxon>Pezizomycotina</taxon>
        <taxon>Sordariomycetes</taxon>
        <taxon>Xylariomycetidae</taxon>
        <taxon>Amphisphaeriales</taxon>
        <taxon>Apiosporaceae</taxon>
        <taxon>Apiospora</taxon>
    </lineage>
</organism>
<protein>
    <submittedName>
        <fullName evidence="1">Uncharacterized protein</fullName>
    </submittedName>
</protein>